<evidence type="ECO:0000313" key="9">
    <source>
        <dbReference type="Proteomes" id="UP000502998"/>
    </source>
</evidence>
<dbReference type="Gene3D" id="3.30.70.120">
    <property type="match status" value="1"/>
</dbReference>
<feature type="transmembrane region" description="Helical" evidence="6">
    <location>
        <begin position="80"/>
        <end position="98"/>
    </location>
</feature>
<dbReference type="PANTHER" id="PTHR33545">
    <property type="entry name" value="UPF0750 MEMBRANE PROTEIN YITT-RELATED"/>
    <property type="match status" value="1"/>
</dbReference>
<evidence type="ECO:0000256" key="1">
    <source>
        <dbReference type="ARBA" id="ARBA00004651"/>
    </source>
</evidence>
<dbReference type="Pfam" id="PF02588">
    <property type="entry name" value="YitT_membrane"/>
    <property type="match status" value="1"/>
</dbReference>
<protein>
    <submittedName>
        <fullName evidence="8">Membrane protein</fullName>
    </submittedName>
</protein>
<accession>A0A679IB09</accession>
<dbReference type="AlphaFoldDB" id="A0A679IB09"/>
<feature type="transmembrane region" description="Helical" evidence="6">
    <location>
        <begin position="44"/>
        <end position="68"/>
    </location>
</feature>
<dbReference type="InterPro" id="IPR015867">
    <property type="entry name" value="N-reg_PII/ATP_PRibTrfase_C"/>
</dbReference>
<sequence length="298" mass="33036">MNTNKYTPLLRDLILILMGTCIYAFGLIYINIPNNLAEGGVTGITLILRALFGINPAFSTFILNIPIIILGGKVLGKRSFYYTIFGTTNLSVWLFIWQKVPLAINLEHDLLISALLAGIIAGFGSGIVYRVGGTTGGSDVIARILEKKRGISVGRSLFFFDILILLASLTYIDLKRMMYTLIFSYVFANIVDTILDGGYSAKGILVISNQTKQMAPVLMEVTGRGTSFLKGEGAYSGIDKNILYMVVTSREVMEVKRIIAEFDEQAFISIINVHEVSGEGFTYKRPKNNFFKKKQNHN</sequence>
<dbReference type="GO" id="GO:0005886">
    <property type="term" value="C:plasma membrane"/>
    <property type="evidence" value="ECO:0007669"/>
    <property type="project" value="UniProtKB-SubCell"/>
</dbReference>
<evidence type="ECO:0000259" key="7">
    <source>
        <dbReference type="Pfam" id="PF10035"/>
    </source>
</evidence>
<dbReference type="Pfam" id="PF10035">
    <property type="entry name" value="DUF2179"/>
    <property type="match status" value="1"/>
</dbReference>
<evidence type="ECO:0000256" key="6">
    <source>
        <dbReference type="SAM" id="Phobius"/>
    </source>
</evidence>
<dbReference type="InterPro" id="IPR003740">
    <property type="entry name" value="YitT"/>
</dbReference>
<reference evidence="8 9" key="1">
    <citation type="submission" date="2020-02" db="EMBL/GenBank/DDBJ databases">
        <title>Characterization of vanA genotype vancomycin-resistant Enterococcus saigonensis VE80.</title>
        <authorList>
            <person name="Harada T."/>
            <person name="Motooka D."/>
            <person name="Nakamura S."/>
            <person name="Yamamoto Y."/>
            <person name="Kawahara R."/>
            <person name="Kawatsu K."/>
        </authorList>
    </citation>
    <scope>NUCLEOTIDE SEQUENCE [LARGE SCALE GENOMIC DNA]</scope>
    <source>
        <strain evidence="8 9">VE80</strain>
    </source>
</reference>
<dbReference type="PANTHER" id="PTHR33545:SF10">
    <property type="entry name" value="UPF0750 MEMBRANE PROTEIN YPJC"/>
    <property type="match status" value="1"/>
</dbReference>
<feature type="transmembrane region" description="Helical" evidence="6">
    <location>
        <begin position="153"/>
        <end position="172"/>
    </location>
</feature>
<dbReference type="InterPro" id="IPR019264">
    <property type="entry name" value="DUF2179"/>
</dbReference>
<feature type="domain" description="DUF2179" evidence="7">
    <location>
        <begin position="224"/>
        <end position="278"/>
    </location>
</feature>
<evidence type="ECO:0000313" key="8">
    <source>
        <dbReference type="EMBL" id="BCA85510.1"/>
    </source>
</evidence>
<evidence type="ECO:0000256" key="3">
    <source>
        <dbReference type="ARBA" id="ARBA00022692"/>
    </source>
</evidence>
<dbReference type="RefSeq" id="WP_173102780.1">
    <property type="nucleotide sequence ID" value="NZ_AP022822.1"/>
</dbReference>
<keyword evidence="4 6" id="KW-1133">Transmembrane helix</keyword>
<feature type="transmembrane region" description="Helical" evidence="6">
    <location>
        <begin position="12"/>
        <end position="32"/>
    </location>
</feature>
<gene>
    <name evidence="8" type="ORF">EsVE80_10330</name>
</gene>
<evidence type="ECO:0000256" key="5">
    <source>
        <dbReference type="ARBA" id="ARBA00023136"/>
    </source>
</evidence>
<dbReference type="PIRSF" id="PIRSF006483">
    <property type="entry name" value="Membrane_protein_YitT"/>
    <property type="match status" value="1"/>
</dbReference>
<keyword evidence="5 6" id="KW-0472">Membrane</keyword>
<comment type="subcellular location">
    <subcellularLocation>
        <location evidence="1">Cell membrane</location>
        <topology evidence="1">Multi-pass membrane protein</topology>
    </subcellularLocation>
</comment>
<dbReference type="CDD" id="cd16380">
    <property type="entry name" value="YitT_C"/>
    <property type="match status" value="1"/>
</dbReference>
<feature type="transmembrane region" description="Helical" evidence="6">
    <location>
        <begin position="110"/>
        <end position="132"/>
    </location>
</feature>
<proteinExistence type="predicted"/>
<evidence type="ECO:0000256" key="2">
    <source>
        <dbReference type="ARBA" id="ARBA00022475"/>
    </source>
</evidence>
<evidence type="ECO:0000256" key="4">
    <source>
        <dbReference type="ARBA" id="ARBA00022989"/>
    </source>
</evidence>
<keyword evidence="9" id="KW-1185">Reference proteome</keyword>
<organism evidence="8 9">
    <name type="scientific">Enterococcus saigonensis</name>
    <dbReference type="NCBI Taxonomy" id="1805431"/>
    <lineage>
        <taxon>Bacteria</taxon>
        <taxon>Bacillati</taxon>
        <taxon>Bacillota</taxon>
        <taxon>Bacilli</taxon>
        <taxon>Lactobacillales</taxon>
        <taxon>Enterococcaceae</taxon>
        <taxon>Enterococcus</taxon>
    </lineage>
</organism>
<name>A0A679IB09_9ENTE</name>
<dbReference type="KEGG" id="esg:EsVE80_10330"/>
<keyword evidence="2" id="KW-1003">Cell membrane</keyword>
<keyword evidence="3 6" id="KW-0812">Transmembrane</keyword>
<dbReference type="EMBL" id="AP022822">
    <property type="protein sequence ID" value="BCA85510.1"/>
    <property type="molecule type" value="Genomic_DNA"/>
</dbReference>
<dbReference type="Proteomes" id="UP000502998">
    <property type="component" value="Chromosome"/>
</dbReference>
<dbReference type="InterPro" id="IPR051461">
    <property type="entry name" value="UPF0750_membrane"/>
</dbReference>